<keyword evidence="4" id="KW-0963">Cytoplasm</keyword>
<dbReference type="SUPFAM" id="SSF57716">
    <property type="entry name" value="Glucocorticoid receptor-like (DNA-binding domain)"/>
    <property type="match status" value="1"/>
</dbReference>
<dbReference type="RefSeq" id="XP_022242870.1">
    <property type="nucleotide sequence ID" value="XM_022387162.1"/>
</dbReference>
<dbReference type="InterPro" id="IPR003073">
    <property type="entry name" value="NR4A2"/>
</dbReference>
<evidence type="ECO:0000313" key="23">
    <source>
        <dbReference type="RefSeq" id="XP_022242875.1"/>
    </source>
</evidence>
<evidence type="ECO:0000256" key="10">
    <source>
        <dbReference type="ARBA" id="ARBA00023163"/>
    </source>
</evidence>
<evidence type="ECO:0000313" key="21">
    <source>
        <dbReference type="RefSeq" id="XP_022242872.1"/>
    </source>
</evidence>
<dbReference type="InterPro" id="IPR013088">
    <property type="entry name" value="Znf_NHR/GATA"/>
</dbReference>
<dbReference type="InterPro" id="IPR003070">
    <property type="entry name" value="NR4A1-3"/>
</dbReference>
<keyword evidence="9 13" id="KW-0238">DNA-binding</keyword>
<evidence type="ECO:0000256" key="11">
    <source>
        <dbReference type="ARBA" id="ARBA00023170"/>
    </source>
</evidence>
<evidence type="ECO:0000256" key="7">
    <source>
        <dbReference type="ARBA" id="ARBA00022833"/>
    </source>
</evidence>
<evidence type="ECO:0000256" key="2">
    <source>
        <dbReference type="ARBA" id="ARBA00004496"/>
    </source>
</evidence>
<evidence type="ECO:0000313" key="20">
    <source>
        <dbReference type="RefSeq" id="XP_022242871.1"/>
    </source>
</evidence>
<dbReference type="InterPro" id="IPR001628">
    <property type="entry name" value="Znf_hrmn_rcpt"/>
</dbReference>
<dbReference type="SMART" id="SM00430">
    <property type="entry name" value="HOLI"/>
    <property type="match status" value="1"/>
</dbReference>
<dbReference type="PROSITE" id="PS00031">
    <property type="entry name" value="NUCLEAR_REC_DBD_1"/>
    <property type="match status" value="1"/>
</dbReference>
<dbReference type="RefSeq" id="XP_022242871.1">
    <property type="nucleotide sequence ID" value="XM_022387163.1"/>
</dbReference>
<dbReference type="RefSeq" id="XP_022242869.1">
    <property type="nucleotide sequence ID" value="XM_022387161.1"/>
</dbReference>
<dbReference type="PRINTS" id="PR00398">
    <property type="entry name" value="STRDHORMONER"/>
</dbReference>
<sequence length="664" mass="74566">MLLLHQPQDTRFGSTGSLLVPEYDILSPEESFFGEEYKFPSEDLNCTTDSLEAQLGSSIYCTDDTMQSRFSEAAYEINNTNLHCLTTLSSCVTVTASVTLPSFQETYSPRYRRDVSQQGVFSFKFGDLSPQDMESHGAQEMFQDSLGNPIENVASQYTTFPVVQPLETETNFYKSECSSQMPPNSTRVQLSPSTFMLPSYSCNQRTSSDSTFQQMLFAQDDALLSPPYQHNTFPSLLDMPALLNASNFPLKTQPSSDNKVSFQRSLSSPLPSITRRGRKRPSLTISCPPPLDISYGGQLQTSTTPSTPTVTSSSIRSFSKDSFPSSSQMCAVCGDNAACQHYGVRTCEGCKGFFKRTVQKGAKYVCLGNRECPVDKRRRNRCQFCRFQKCLAEGMVKEVVRTDSLKGRRGRLPSKLKSPQGSPPSPPISLITALVRAHVDTTPDIANLELSSFREPLKVESPSTDSDKVQQFYNLLISSLDVIRVFAEKIPGFKDLDESDQELLFQSASLELFALRLAYRIKPEENRITFCNGVTLHTEQCRRGFGDWLTAILEFSQALHNIQLDISAFACLCALTLITERHGLKYPQKVEHLQMKVINSLRDHVTYNNEAQKKPYYFPRILAKLPELRTLSVQGLRRLFYLKIEGLVPAPPLVTKMFVLNFPF</sequence>
<evidence type="ECO:0000313" key="24">
    <source>
        <dbReference type="RefSeq" id="XP_022242876.1"/>
    </source>
</evidence>
<reference evidence="18 19" key="1">
    <citation type="submission" date="2025-05" db="UniProtKB">
        <authorList>
            <consortium name="RefSeq"/>
        </authorList>
    </citation>
    <scope>IDENTIFICATION</scope>
    <source>
        <tissue evidence="18 19">Muscle</tissue>
    </source>
</reference>
<organism evidence="17 18">
    <name type="scientific">Limulus polyphemus</name>
    <name type="common">Atlantic horseshoe crab</name>
    <dbReference type="NCBI Taxonomy" id="6850"/>
    <lineage>
        <taxon>Eukaryota</taxon>
        <taxon>Metazoa</taxon>
        <taxon>Ecdysozoa</taxon>
        <taxon>Arthropoda</taxon>
        <taxon>Chelicerata</taxon>
        <taxon>Merostomata</taxon>
        <taxon>Xiphosura</taxon>
        <taxon>Limulidae</taxon>
        <taxon>Limulus</taxon>
    </lineage>
</organism>
<dbReference type="CDD" id="cd06969">
    <property type="entry name" value="NR_DBD_NGFI-B"/>
    <property type="match status" value="1"/>
</dbReference>
<dbReference type="PRINTS" id="PR01284">
    <property type="entry name" value="NUCLEARECPTR"/>
</dbReference>
<dbReference type="Pfam" id="PF00105">
    <property type="entry name" value="zf-C4"/>
    <property type="match status" value="1"/>
</dbReference>
<comment type="similarity">
    <text evidence="13">Belongs to the nuclear hormone receptor family.</text>
</comment>
<dbReference type="PRINTS" id="PR01287">
    <property type="entry name" value="NURRNUCRCPTR"/>
</dbReference>
<evidence type="ECO:0000256" key="4">
    <source>
        <dbReference type="ARBA" id="ARBA00022490"/>
    </source>
</evidence>
<protein>
    <recommendedName>
        <fullName evidence="3">Nuclear receptor subfamily 4 group A member 2</fullName>
    </recommendedName>
</protein>
<evidence type="ECO:0000256" key="5">
    <source>
        <dbReference type="ARBA" id="ARBA00022723"/>
    </source>
</evidence>
<evidence type="ECO:0000256" key="1">
    <source>
        <dbReference type="ARBA" id="ARBA00004123"/>
    </source>
</evidence>
<dbReference type="RefSeq" id="XP_022242874.1">
    <property type="nucleotide sequence ID" value="XM_022387166.1"/>
</dbReference>
<dbReference type="InterPro" id="IPR000536">
    <property type="entry name" value="Nucl_hrmn_rcpt_lig-bd"/>
</dbReference>
<evidence type="ECO:0000256" key="13">
    <source>
        <dbReference type="RuleBase" id="RU004334"/>
    </source>
</evidence>
<keyword evidence="11 13" id="KW-0675">Receptor</keyword>
<dbReference type="SUPFAM" id="SSF48508">
    <property type="entry name" value="Nuclear receptor ligand-binding domain"/>
    <property type="match status" value="1"/>
</dbReference>
<evidence type="ECO:0000313" key="22">
    <source>
        <dbReference type="RefSeq" id="XP_022242874.1"/>
    </source>
</evidence>
<feature type="compositionally biased region" description="Polar residues" evidence="14">
    <location>
        <begin position="253"/>
        <end position="271"/>
    </location>
</feature>
<dbReference type="Gene3D" id="3.30.50.10">
    <property type="entry name" value="Erythroid Transcription Factor GATA-1, subunit A"/>
    <property type="match status" value="1"/>
</dbReference>
<dbReference type="Pfam" id="PF00104">
    <property type="entry name" value="Hormone_recep"/>
    <property type="match status" value="1"/>
</dbReference>
<proteinExistence type="inferred from homology"/>
<keyword evidence="7 13" id="KW-0862">Zinc</keyword>
<dbReference type="RefSeq" id="XP_022242875.1">
    <property type="nucleotide sequence ID" value="XM_022387167.1"/>
</dbReference>
<evidence type="ECO:0000256" key="14">
    <source>
        <dbReference type="SAM" id="MobiDB-lite"/>
    </source>
</evidence>
<dbReference type="InterPro" id="IPR035500">
    <property type="entry name" value="NHR-like_dom_sf"/>
</dbReference>
<dbReference type="PROSITE" id="PS51030">
    <property type="entry name" value="NUCLEAR_REC_DBD_2"/>
    <property type="match status" value="1"/>
</dbReference>
<evidence type="ECO:0000256" key="12">
    <source>
        <dbReference type="ARBA" id="ARBA00023242"/>
    </source>
</evidence>
<feature type="region of interest" description="Disordered" evidence="14">
    <location>
        <begin position="253"/>
        <end position="281"/>
    </location>
</feature>
<evidence type="ECO:0000256" key="8">
    <source>
        <dbReference type="ARBA" id="ARBA00023015"/>
    </source>
</evidence>
<keyword evidence="10 13" id="KW-0804">Transcription</keyword>
<accession>A0ABM1SGW4</accession>
<dbReference type="Gene3D" id="1.10.565.10">
    <property type="entry name" value="Retinoid X Receptor"/>
    <property type="match status" value="1"/>
</dbReference>
<dbReference type="PRINTS" id="PR00047">
    <property type="entry name" value="STROIDFINGER"/>
</dbReference>
<evidence type="ECO:0000256" key="6">
    <source>
        <dbReference type="ARBA" id="ARBA00022771"/>
    </source>
</evidence>
<dbReference type="InterPro" id="IPR001723">
    <property type="entry name" value="Nuclear_hrmn_rcpt"/>
</dbReference>
<keyword evidence="17" id="KW-1185">Reference proteome</keyword>
<name>A0ABM1SGW4_LIMPO</name>
<feature type="domain" description="NR LBD" evidence="16">
    <location>
        <begin position="426"/>
        <end position="661"/>
    </location>
</feature>
<keyword evidence="6 13" id="KW-0863">Zinc-finger</keyword>
<keyword evidence="8 13" id="KW-0805">Transcription regulation</keyword>
<dbReference type="Proteomes" id="UP000694941">
    <property type="component" value="Unplaced"/>
</dbReference>
<dbReference type="SMART" id="SM00399">
    <property type="entry name" value="ZnF_C4"/>
    <property type="match status" value="1"/>
</dbReference>
<dbReference type="PANTHER" id="PTHR24085">
    <property type="entry name" value="NUCLEAR HORMONE RECEPTOR"/>
    <property type="match status" value="1"/>
</dbReference>
<dbReference type="PROSITE" id="PS51843">
    <property type="entry name" value="NR_LBD"/>
    <property type="match status" value="1"/>
</dbReference>
<evidence type="ECO:0000313" key="17">
    <source>
        <dbReference type="Proteomes" id="UP000694941"/>
    </source>
</evidence>
<evidence type="ECO:0000256" key="9">
    <source>
        <dbReference type="ARBA" id="ARBA00023125"/>
    </source>
</evidence>
<feature type="domain" description="Nuclear receptor" evidence="15">
    <location>
        <begin position="327"/>
        <end position="402"/>
    </location>
</feature>
<keyword evidence="5 13" id="KW-0479">Metal-binding</keyword>
<keyword evidence="12 13" id="KW-0539">Nucleus</keyword>
<dbReference type="GeneID" id="106460442"/>
<dbReference type="RefSeq" id="XP_022242872.1">
    <property type="nucleotide sequence ID" value="XM_022387164.1"/>
</dbReference>
<gene>
    <name evidence="18 19 20 21 22 23 24" type="primary">LOC106460442</name>
</gene>
<evidence type="ECO:0000259" key="15">
    <source>
        <dbReference type="PROSITE" id="PS51030"/>
    </source>
</evidence>
<evidence type="ECO:0000313" key="18">
    <source>
        <dbReference type="RefSeq" id="XP_022242869.1"/>
    </source>
</evidence>
<comment type="subcellular location">
    <subcellularLocation>
        <location evidence="2">Cytoplasm</location>
    </subcellularLocation>
    <subcellularLocation>
        <location evidence="1 13">Nucleus</location>
    </subcellularLocation>
</comment>
<evidence type="ECO:0000259" key="16">
    <source>
        <dbReference type="PROSITE" id="PS51843"/>
    </source>
</evidence>
<dbReference type="PANTHER" id="PTHR24085:SF4">
    <property type="entry name" value="NUCLEAR HORMONE RECEPTOR HR38-RELATED"/>
    <property type="match status" value="1"/>
</dbReference>
<evidence type="ECO:0000313" key="19">
    <source>
        <dbReference type="RefSeq" id="XP_022242870.1"/>
    </source>
</evidence>
<dbReference type="RefSeq" id="XP_022242876.1">
    <property type="nucleotide sequence ID" value="XM_022387168.1"/>
</dbReference>
<evidence type="ECO:0000256" key="3">
    <source>
        <dbReference type="ARBA" id="ARBA00019630"/>
    </source>
</evidence>